<dbReference type="InterPro" id="IPR036388">
    <property type="entry name" value="WH-like_DNA-bd_sf"/>
</dbReference>
<dbReference type="Gene3D" id="1.10.10.10">
    <property type="entry name" value="Winged helix-like DNA-binding domain superfamily/Winged helix DNA-binding domain"/>
    <property type="match status" value="1"/>
</dbReference>
<proteinExistence type="predicted"/>
<dbReference type="Pfam" id="PF04326">
    <property type="entry name" value="SLFN_AlbA_2"/>
    <property type="match status" value="1"/>
</dbReference>
<dbReference type="Pfam" id="PF13749">
    <property type="entry name" value="HATPase_c_4"/>
    <property type="match status" value="1"/>
</dbReference>
<reference evidence="2 3" key="1">
    <citation type="journal article" date="2020" name="ISME J.">
        <title>Comparative genomics reveals insights into cyanobacterial evolution and habitat adaptation.</title>
        <authorList>
            <person name="Chen M.Y."/>
            <person name="Teng W.K."/>
            <person name="Zhao L."/>
            <person name="Hu C.X."/>
            <person name="Zhou Y.K."/>
            <person name="Han B.P."/>
            <person name="Song L.R."/>
            <person name="Shu W.S."/>
        </authorList>
    </citation>
    <scope>NUCLEOTIDE SEQUENCE [LARGE SCALE GENOMIC DNA]</scope>
    <source>
        <strain evidence="2 3">FACHB-1370</strain>
    </source>
</reference>
<keyword evidence="3" id="KW-1185">Reference proteome</keyword>
<organism evidence="2 3">
    <name type="scientific">Planktothricoides raciborskii FACHB-1370</name>
    <dbReference type="NCBI Taxonomy" id="2949576"/>
    <lineage>
        <taxon>Bacteria</taxon>
        <taxon>Bacillati</taxon>
        <taxon>Cyanobacteriota</taxon>
        <taxon>Cyanophyceae</taxon>
        <taxon>Oscillatoriophycideae</taxon>
        <taxon>Oscillatoriales</taxon>
        <taxon>Oscillatoriaceae</taxon>
        <taxon>Planktothricoides</taxon>
    </lineage>
</organism>
<dbReference type="Gene3D" id="3.30.950.30">
    <property type="entry name" value="Schlafen, AAA domain"/>
    <property type="match status" value="1"/>
</dbReference>
<dbReference type="Gene3D" id="3.30.565.60">
    <property type="match status" value="1"/>
</dbReference>
<dbReference type="InterPro" id="IPR007421">
    <property type="entry name" value="Schlafen_AlbA_2_dom"/>
</dbReference>
<dbReference type="PANTHER" id="PTHR30595:SF6">
    <property type="entry name" value="SCHLAFEN ALBA-2 DOMAIN-CONTAINING PROTEIN"/>
    <property type="match status" value="1"/>
</dbReference>
<evidence type="ECO:0000313" key="2">
    <source>
        <dbReference type="EMBL" id="MBD2545138.1"/>
    </source>
</evidence>
<comment type="caution">
    <text evidence="2">The sequence shown here is derived from an EMBL/GenBank/DDBJ whole genome shotgun (WGS) entry which is preliminary data.</text>
</comment>
<feature type="domain" description="Schlafen AlbA-2" evidence="1">
    <location>
        <begin position="15"/>
        <end position="137"/>
    </location>
</feature>
<dbReference type="InterPro" id="IPR038475">
    <property type="entry name" value="RecG_C_sf"/>
</dbReference>
<protein>
    <submittedName>
        <fullName evidence="2">DNA binding domain-containing protein</fullName>
    </submittedName>
</protein>
<dbReference type="EMBL" id="JACJSK010000019">
    <property type="protein sequence ID" value="MBD2545138.1"/>
    <property type="molecule type" value="Genomic_DNA"/>
</dbReference>
<evidence type="ECO:0000259" key="1">
    <source>
        <dbReference type="Pfam" id="PF04326"/>
    </source>
</evidence>
<gene>
    <name evidence="2" type="ORF">H6G72_15105</name>
</gene>
<name>A0ABR8EEL3_9CYAN</name>
<accession>A0ABR8EEL3</accession>
<evidence type="ECO:0000313" key="3">
    <source>
        <dbReference type="Proteomes" id="UP000641954"/>
    </source>
</evidence>
<dbReference type="PANTHER" id="PTHR30595">
    <property type="entry name" value="GLPR-RELATED TRANSCRIPTIONAL REPRESSOR"/>
    <property type="match status" value="1"/>
</dbReference>
<dbReference type="RefSeq" id="WP_190878942.1">
    <property type="nucleotide sequence ID" value="NZ_JACJSK010000019.1"/>
</dbReference>
<dbReference type="InterPro" id="IPR038461">
    <property type="entry name" value="Schlafen_AlbA_2_dom_sf"/>
</dbReference>
<sequence>MDLETLLQYIDIGNEDQDIEFKSATWTLPKDVWETVSAFANTEGGYIILGVSETSQGMNISGVIDPNQLIKEFWDGHNNSQKLSTPICGNSDMQIQAIEENNLVIIRIPRASRIQRPVYINNNPMTGTYKRNYEGDYRCSASEVKQMLRDASDDLQDYQILDGFDLTDLDSDTLKAFRQRFSNREPDHPWLAKDDRDLLYQLGGWRRDRTTGKEGLTIAGLLMFGQERSILDALPYYHLDYQENFSTDPEQRWTYRLTLDGKWVPNLFNFYYRVYNRLVNDLAVPFQLDQDATRKGETHVHQALREALVNTLIHADHFSTRSIVIIKKTDRFEFSNPGRLRITIQELYGGGITDPRNPNLQKMFQMLGLGEKAGSGFQKILRAWKEQQWYIPDVSEKLEQDLTSVILPMVGFIPETIEKELRDLVRDNYSSLTELERIILACTHKFGEITNTDIQYFRNEHPRDIGECLKGLVKNGYLEQSGRSRGTRYTLANQSEPDLFSLLPNSEHYEANSEHYEANSEHYEVNSEHYERLKQISTAVRETGRAKQEDVKKVILQLCSEHYLSLRTIAELLGRKPNSVRNHYVNPMLDEGLLELKYPDRTNHPQQAYKTGSPPTP</sequence>
<dbReference type="Proteomes" id="UP000641954">
    <property type="component" value="Unassembled WGS sequence"/>
</dbReference>